<reference evidence="1 2" key="1">
    <citation type="journal article" date="2018" name="Sci. Rep.">
        <title>Characterisation of pathogen-specific regions and novel effector candidates in Fusarium oxysporum f. sp. cepae.</title>
        <authorList>
            <person name="Armitage A.D."/>
            <person name="Taylor A."/>
            <person name="Sobczyk M.K."/>
            <person name="Baxter L."/>
            <person name="Greenfield B.P."/>
            <person name="Bates H.J."/>
            <person name="Wilson F."/>
            <person name="Jackson A.C."/>
            <person name="Ott S."/>
            <person name="Harrison R.J."/>
            <person name="Clarkson J.P."/>
        </authorList>
    </citation>
    <scope>NUCLEOTIDE SEQUENCE [LARGE SCALE GENOMIC DNA]</scope>
    <source>
        <strain evidence="1 2">Fo_A13</strain>
    </source>
</reference>
<comment type="caution">
    <text evidence="1">The sequence shown here is derived from an EMBL/GenBank/DDBJ whole genome shotgun (WGS) entry which is preliminary data.</text>
</comment>
<evidence type="ECO:0000313" key="2">
    <source>
        <dbReference type="Proteomes" id="UP000285084"/>
    </source>
</evidence>
<name>A0A420NAQ8_FUSOX</name>
<dbReference type="Proteomes" id="UP000285084">
    <property type="component" value="Unassembled WGS sequence"/>
</dbReference>
<dbReference type="EMBL" id="MRCX01000046">
    <property type="protein sequence ID" value="RKK77348.1"/>
    <property type="molecule type" value="Genomic_DNA"/>
</dbReference>
<evidence type="ECO:0000313" key="1">
    <source>
        <dbReference type="EMBL" id="RKK77348.1"/>
    </source>
</evidence>
<proteinExistence type="predicted"/>
<accession>A0A420NAQ8</accession>
<gene>
    <name evidence="1" type="ORF">BFJ69_g6348</name>
</gene>
<dbReference type="AlphaFoldDB" id="A0A420NAQ8"/>
<sequence length="84" mass="9384">MSTSSDSHISSSLSASVFGHIQHDNGWNPRYAHENGYDQQQCFSLGSSACYASLFIPSPSWPERNISQIQSTGTSSAIYLRRRW</sequence>
<protein>
    <submittedName>
        <fullName evidence="1">Uncharacterized protein</fullName>
    </submittedName>
</protein>
<organism evidence="1 2">
    <name type="scientific">Fusarium oxysporum</name>
    <name type="common">Fusarium vascular wilt</name>
    <dbReference type="NCBI Taxonomy" id="5507"/>
    <lineage>
        <taxon>Eukaryota</taxon>
        <taxon>Fungi</taxon>
        <taxon>Dikarya</taxon>
        <taxon>Ascomycota</taxon>
        <taxon>Pezizomycotina</taxon>
        <taxon>Sordariomycetes</taxon>
        <taxon>Hypocreomycetidae</taxon>
        <taxon>Hypocreales</taxon>
        <taxon>Nectriaceae</taxon>
        <taxon>Fusarium</taxon>
        <taxon>Fusarium oxysporum species complex</taxon>
    </lineage>
</organism>